<dbReference type="OrthoDB" id="6167750at2"/>
<feature type="transmembrane region" description="Helical" evidence="1">
    <location>
        <begin position="136"/>
        <end position="159"/>
    </location>
</feature>
<comment type="caution">
    <text evidence="3">The sequence shown here is derived from an EMBL/GenBank/DDBJ whole genome shotgun (WGS) entry which is preliminary data.</text>
</comment>
<dbReference type="InterPro" id="IPR009936">
    <property type="entry name" value="DUF1468"/>
</dbReference>
<dbReference type="Proteomes" id="UP000286912">
    <property type="component" value="Unassembled WGS sequence"/>
</dbReference>
<dbReference type="EMBL" id="RZHD01000004">
    <property type="protein sequence ID" value="RUR47597.1"/>
    <property type="molecule type" value="Genomic_DNA"/>
</dbReference>
<feature type="domain" description="DUF1468" evidence="2">
    <location>
        <begin position="8"/>
        <end position="162"/>
    </location>
</feature>
<proteinExistence type="predicted"/>
<organism evidence="3 4">
    <name type="scientific">Vreelandella populi</name>
    <dbReference type="NCBI Taxonomy" id="2498858"/>
    <lineage>
        <taxon>Bacteria</taxon>
        <taxon>Pseudomonadati</taxon>
        <taxon>Pseudomonadota</taxon>
        <taxon>Gammaproteobacteria</taxon>
        <taxon>Oceanospirillales</taxon>
        <taxon>Halomonadaceae</taxon>
        <taxon>Vreelandella</taxon>
    </lineage>
</organism>
<keyword evidence="1" id="KW-1133">Transmembrane helix</keyword>
<keyword evidence="1" id="KW-0812">Transmembrane</keyword>
<keyword evidence="1" id="KW-0472">Membrane</keyword>
<feature type="transmembrane region" description="Helical" evidence="1">
    <location>
        <begin position="40"/>
        <end position="61"/>
    </location>
</feature>
<protein>
    <submittedName>
        <fullName evidence="3">Tripartite tricarboxylate transporter TctB family protein</fullName>
    </submittedName>
</protein>
<feature type="transmembrane region" description="Helical" evidence="1">
    <location>
        <begin position="97"/>
        <end position="130"/>
    </location>
</feature>
<sequence length="162" mass="17617">MHARITLFALGVVSLAVVSLYPTLQFPSSAQVSTFIGPRVWPLTLLIVLFTLGIILLAITWRDRKQALVSEPQTTPDTSAETAPASSRFSLGRTRHWWFIAAAVAYTLLMQSVGFLIASLIFTFIGTLLLGARSWMTIAITLVIAAVLMQGVFVSLLGIPMP</sequence>
<gene>
    <name evidence="3" type="ORF">ELY37_04850</name>
</gene>
<accession>A0A3S0YDM6</accession>
<dbReference type="AlphaFoldDB" id="A0A3S0YDM6"/>
<evidence type="ECO:0000313" key="3">
    <source>
        <dbReference type="EMBL" id="RUR47597.1"/>
    </source>
</evidence>
<evidence type="ECO:0000259" key="2">
    <source>
        <dbReference type="Pfam" id="PF07331"/>
    </source>
</evidence>
<reference evidence="3 4" key="1">
    <citation type="submission" date="2018-12" db="EMBL/GenBank/DDBJ databases">
        <title>three novel Halomonas strain isolated from plants.</title>
        <authorList>
            <person name="Sun C."/>
        </authorList>
    </citation>
    <scope>NUCLEOTIDE SEQUENCE [LARGE SCALE GENOMIC DNA]</scope>
    <source>
        <strain evidence="3 4">RC</strain>
    </source>
</reference>
<evidence type="ECO:0000256" key="1">
    <source>
        <dbReference type="SAM" id="Phobius"/>
    </source>
</evidence>
<name>A0A3S0YDM6_9GAMM</name>
<dbReference type="Pfam" id="PF07331">
    <property type="entry name" value="TctB"/>
    <property type="match status" value="1"/>
</dbReference>
<dbReference type="RefSeq" id="WP_126952169.1">
    <property type="nucleotide sequence ID" value="NZ_RZHC01000012.1"/>
</dbReference>
<keyword evidence="4" id="KW-1185">Reference proteome</keyword>
<evidence type="ECO:0000313" key="4">
    <source>
        <dbReference type="Proteomes" id="UP000286912"/>
    </source>
</evidence>